<evidence type="ECO:0000313" key="3">
    <source>
        <dbReference type="EMBL" id="MBF4629598.1"/>
    </source>
</evidence>
<dbReference type="RefSeq" id="WP_194673904.1">
    <property type="nucleotide sequence ID" value="NZ_JADKRP010000001.1"/>
</dbReference>
<evidence type="ECO:0008006" key="5">
    <source>
        <dbReference type="Google" id="ProtNLM"/>
    </source>
</evidence>
<dbReference type="PROSITE" id="PS51257">
    <property type="entry name" value="PROKAR_LIPOPROTEIN"/>
    <property type="match status" value="1"/>
</dbReference>
<evidence type="ECO:0000313" key="4">
    <source>
        <dbReference type="Proteomes" id="UP000634579"/>
    </source>
</evidence>
<feature type="region of interest" description="Disordered" evidence="1">
    <location>
        <begin position="28"/>
        <end position="50"/>
    </location>
</feature>
<protein>
    <recommendedName>
        <fullName evidence="5">Lipoprotein</fullName>
    </recommendedName>
</protein>
<sequence length="239" mass="24494">MPTAARSLPTLLSAVALVLLAGCATEADPPSSDLGSTSSVPTETAALDPAERVDRAEQLARQDVGTAPIWEGVTFTGTSISDDTVCVDRNWGPGGGPGDLPAGSVAGYVVVTFPSEDIADPESGVCADRVGATATKAPAVQVPDAVADDPGLLVSSDAGEDWPLTVPYVIVRCTERTLGGRLLQLVTLTAPDGAEYAVNGTARDHTDLPDIEPIWAPNPDVEGLRIDISPVIDAGLARC</sequence>
<feature type="chain" id="PRO_5034604821" description="Lipoprotein" evidence="2">
    <location>
        <begin position="28"/>
        <end position="239"/>
    </location>
</feature>
<feature type="signal peptide" evidence="2">
    <location>
        <begin position="1"/>
        <end position="27"/>
    </location>
</feature>
<keyword evidence="2" id="KW-0732">Signal</keyword>
<keyword evidence="4" id="KW-1185">Reference proteome</keyword>
<reference evidence="3 4" key="1">
    <citation type="submission" date="2020-10" db="EMBL/GenBank/DDBJ databases">
        <title>Draft genome sequences of plant-associated actinobacteria.</title>
        <authorList>
            <person name="Tarlachkov S.V."/>
            <person name="Starodumova I.P."/>
            <person name="Dorofeeva L.V."/>
            <person name="Prisyazhnaya N.V."/>
            <person name="Roubtsova T.V."/>
            <person name="Chizhov V.N."/>
            <person name="Nadler S.A."/>
            <person name="Subbotin S.A."/>
            <person name="Evtushenko L.I."/>
        </authorList>
    </citation>
    <scope>NUCLEOTIDE SEQUENCE [LARGE SCALE GENOMIC DNA]</scope>
    <source>
        <strain evidence="3 4">VKM Ac-2886</strain>
    </source>
</reference>
<organism evidence="3 4">
    <name type="scientific">Clavibacter phaseoli</name>
    <dbReference type="NCBI Taxonomy" id="1734031"/>
    <lineage>
        <taxon>Bacteria</taxon>
        <taxon>Bacillati</taxon>
        <taxon>Actinomycetota</taxon>
        <taxon>Actinomycetes</taxon>
        <taxon>Micrococcales</taxon>
        <taxon>Microbacteriaceae</taxon>
        <taxon>Clavibacter</taxon>
    </lineage>
</organism>
<evidence type="ECO:0000256" key="1">
    <source>
        <dbReference type="SAM" id="MobiDB-lite"/>
    </source>
</evidence>
<comment type="caution">
    <text evidence="3">The sequence shown here is derived from an EMBL/GenBank/DDBJ whole genome shotgun (WGS) entry which is preliminary data.</text>
</comment>
<evidence type="ECO:0000256" key="2">
    <source>
        <dbReference type="SAM" id="SignalP"/>
    </source>
</evidence>
<dbReference type="AlphaFoldDB" id="A0A8I0V7X8"/>
<gene>
    <name evidence="3" type="ORF">ITJ42_00020</name>
</gene>
<dbReference type="EMBL" id="JADKRP010000001">
    <property type="protein sequence ID" value="MBF4629598.1"/>
    <property type="molecule type" value="Genomic_DNA"/>
</dbReference>
<dbReference type="Proteomes" id="UP000634579">
    <property type="component" value="Unassembled WGS sequence"/>
</dbReference>
<proteinExistence type="predicted"/>
<feature type="compositionally biased region" description="Polar residues" evidence="1">
    <location>
        <begin position="33"/>
        <end position="42"/>
    </location>
</feature>
<name>A0A8I0V7X8_9MICO</name>
<accession>A0A8I0V7X8</accession>